<dbReference type="Proteomes" id="UP000183685">
    <property type="component" value="Unassembled WGS sequence"/>
</dbReference>
<feature type="transmembrane region" description="Helical" evidence="1">
    <location>
        <begin position="69"/>
        <end position="88"/>
    </location>
</feature>
<keyword evidence="3" id="KW-1185">Reference proteome</keyword>
<evidence type="ECO:0000256" key="1">
    <source>
        <dbReference type="SAM" id="Phobius"/>
    </source>
</evidence>
<dbReference type="EMBL" id="FNAK01000006">
    <property type="protein sequence ID" value="SDE36648.1"/>
    <property type="molecule type" value="Genomic_DNA"/>
</dbReference>
<keyword evidence="1" id="KW-0812">Transmembrane</keyword>
<dbReference type="AlphaFoldDB" id="A0A1G7CBC4"/>
<evidence type="ECO:0000313" key="3">
    <source>
        <dbReference type="Proteomes" id="UP000183685"/>
    </source>
</evidence>
<sequence>MKQPNRNISLVMFAGALMTIIGAFSPLLDVIHLKVISYADIGKPQLYALIACAVLAPMLDVVKSRKGAFVAVLGVWGALCWPLIRWQLHLEREHGFWGEVEKHVTDPLEEAGEHIAERLFLRIDDFEWGGYVFLGGVVLMTIAALMGLRKAK</sequence>
<feature type="transmembrane region" description="Helical" evidence="1">
    <location>
        <begin position="45"/>
        <end position="62"/>
    </location>
</feature>
<reference evidence="2 3" key="1">
    <citation type="submission" date="2016-10" db="EMBL/GenBank/DDBJ databases">
        <authorList>
            <person name="de Groot N.N."/>
        </authorList>
    </citation>
    <scope>NUCLEOTIDE SEQUENCE [LARGE SCALE GENOMIC DNA]</scope>
    <source>
        <strain evidence="2 3">CGMCC 1.9109</strain>
    </source>
</reference>
<dbReference type="OrthoDB" id="9891591at2"/>
<gene>
    <name evidence="2" type="ORF">SAMN04488071_2734</name>
</gene>
<dbReference type="STRING" id="637679.GCA_001550055_03187"/>
<feature type="transmembrane region" description="Helical" evidence="1">
    <location>
        <begin position="7"/>
        <end position="25"/>
    </location>
</feature>
<keyword evidence="1" id="KW-1133">Transmembrane helix</keyword>
<proteinExistence type="predicted"/>
<protein>
    <submittedName>
        <fullName evidence="2">Uncharacterized protein</fullName>
    </submittedName>
</protein>
<keyword evidence="1" id="KW-0472">Membrane</keyword>
<evidence type="ECO:0000313" key="2">
    <source>
        <dbReference type="EMBL" id="SDE36648.1"/>
    </source>
</evidence>
<accession>A0A1G7CBC4</accession>
<name>A0A1G7CBC4_9PROT</name>
<feature type="transmembrane region" description="Helical" evidence="1">
    <location>
        <begin position="128"/>
        <end position="148"/>
    </location>
</feature>
<dbReference type="RefSeq" id="WP_068306929.1">
    <property type="nucleotide sequence ID" value="NZ_FNAK01000006.1"/>
</dbReference>
<organism evidence="2 3">
    <name type="scientific">Kordiimonas lacus</name>
    <dbReference type="NCBI Taxonomy" id="637679"/>
    <lineage>
        <taxon>Bacteria</taxon>
        <taxon>Pseudomonadati</taxon>
        <taxon>Pseudomonadota</taxon>
        <taxon>Alphaproteobacteria</taxon>
        <taxon>Kordiimonadales</taxon>
        <taxon>Kordiimonadaceae</taxon>
        <taxon>Kordiimonas</taxon>
    </lineage>
</organism>